<evidence type="ECO:0000313" key="2">
    <source>
        <dbReference type="Proteomes" id="UP000235828"/>
    </source>
</evidence>
<name>A0A2N8ZND1_9VIBR</name>
<keyword evidence="2" id="KW-1185">Reference proteome</keyword>
<dbReference type="AlphaFoldDB" id="A0A2N8ZND1"/>
<dbReference type="EMBL" id="LT960612">
    <property type="protein sequence ID" value="SON53434.1"/>
    <property type="molecule type" value="Genomic_DNA"/>
</dbReference>
<evidence type="ECO:0000313" key="1">
    <source>
        <dbReference type="EMBL" id="SON53434.1"/>
    </source>
</evidence>
<dbReference type="OrthoDB" id="5905959at2"/>
<sequence>MSTIGLDEHTLFIASSLDSLDDFLKTSLSEQKHVYCNFPSAYFNYMLSRELMARQILSISFQDARTFYPPFDPN</sequence>
<dbReference type="Proteomes" id="UP000235828">
    <property type="component" value="Chromosome B"/>
</dbReference>
<organism evidence="1 2">
    <name type="scientific">Vibrio tapetis subsp. tapetis</name>
    <dbReference type="NCBI Taxonomy" id="1671868"/>
    <lineage>
        <taxon>Bacteria</taxon>
        <taxon>Pseudomonadati</taxon>
        <taxon>Pseudomonadota</taxon>
        <taxon>Gammaproteobacteria</taxon>
        <taxon>Vibrionales</taxon>
        <taxon>Vibrionaceae</taxon>
        <taxon>Vibrio</taxon>
    </lineage>
</organism>
<accession>A0A2N8ZND1</accession>
<protein>
    <submittedName>
        <fullName evidence="1">Uncharacterized protein</fullName>
    </submittedName>
</protein>
<proteinExistence type="predicted"/>
<dbReference type="KEGG" id="vta:B1823"/>
<gene>
    <name evidence="1" type="ORF">VTAP4600_B1823</name>
</gene>
<reference evidence="1 2" key="1">
    <citation type="submission" date="2017-10" db="EMBL/GenBank/DDBJ databases">
        <authorList>
            <person name="Banno H."/>
            <person name="Chua N.-H."/>
        </authorList>
    </citation>
    <scope>NUCLEOTIDE SEQUENCE [LARGE SCALE GENOMIC DNA]</scope>
    <source>
        <strain evidence="1">Vibrio tapetis CECT4600</strain>
    </source>
</reference>
<dbReference type="RefSeq" id="WP_102525421.1">
    <property type="nucleotide sequence ID" value="NZ_LT960612.1"/>
</dbReference>